<reference evidence="2 3" key="1">
    <citation type="submission" date="2023-03" db="EMBL/GenBank/DDBJ databases">
        <title>Genome insight into feeding habits of ladybird beetles.</title>
        <authorList>
            <person name="Li H.-S."/>
            <person name="Huang Y.-H."/>
            <person name="Pang H."/>
        </authorList>
    </citation>
    <scope>NUCLEOTIDE SEQUENCE [LARGE SCALE GENOMIC DNA]</scope>
    <source>
        <strain evidence="2">SYSU_2023b</strain>
        <tissue evidence="2">Whole body</tissue>
    </source>
</reference>
<protein>
    <submittedName>
        <fullName evidence="2">Uncharacterized protein</fullName>
    </submittedName>
</protein>
<feature type="signal peptide" evidence="1">
    <location>
        <begin position="1"/>
        <end position="19"/>
    </location>
</feature>
<keyword evidence="1" id="KW-0732">Signal</keyword>
<dbReference type="EMBL" id="JARQZJ010000134">
    <property type="protein sequence ID" value="KAK9892369.1"/>
    <property type="molecule type" value="Genomic_DNA"/>
</dbReference>
<sequence>MRTLNILVLVCVMLAASQAREKTKCEIDHAITDADLEDLRNKNLTEKLSCFAKCALGANESINSEGEINVSKLNQAVNRWIKLTEEENANLNKCLKTLSPIKSCSDVRHIVTCVENRKVQHLHT</sequence>
<evidence type="ECO:0000313" key="2">
    <source>
        <dbReference type="EMBL" id="KAK9892369.1"/>
    </source>
</evidence>
<comment type="caution">
    <text evidence="2">The sequence shown here is derived from an EMBL/GenBank/DDBJ whole genome shotgun (WGS) entry which is preliminary data.</text>
</comment>
<dbReference type="Gene3D" id="1.10.238.20">
    <property type="entry name" value="Pheromone/general odorant binding protein domain"/>
    <property type="match status" value="1"/>
</dbReference>
<gene>
    <name evidence="2" type="ORF">WA026_019822</name>
</gene>
<dbReference type="Proteomes" id="UP001431783">
    <property type="component" value="Unassembled WGS sequence"/>
</dbReference>
<accession>A0AAW1VAG5</accession>
<proteinExistence type="predicted"/>
<evidence type="ECO:0000313" key="3">
    <source>
        <dbReference type="Proteomes" id="UP001431783"/>
    </source>
</evidence>
<feature type="chain" id="PRO_5043542254" evidence="1">
    <location>
        <begin position="20"/>
        <end position="124"/>
    </location>
</feature>
<dbReference type="InterPro" id="IPR036728">
    <property type="entry name" value="PBP_GOBP_sf"/>
</dbReference>
<organism evidence="2 3">
    <name type="scientific">Henosepilachna vigintioctopunctata</name>
    <dbReference type="NCBI Taxonomy" id="420089"/>
    <lineage>
        <taxon>Eukaryota</taxon>
        <taxon>Metazoa</taxon>
        <taxon>Ecdysozoa</taxon>
        <taxon>Arthropoda</taxon>
        <taxon>Hexapoda</taxon>
        <taxon>Insecta</taxon>
        <taxon>Pterygota</taxon>
        <taxon>Neoptera</taxon>
        <taxon>Endopterygota</taxon>
        <taxon>Coleoptera</taxon>
        <taxon>Polyphaga</taxon>
        <taxon>Cucujiformia</taxon>
        <taxon>Coccinelloidea</taxon>
        <taxon>Coccinellidae</taxon>
        <taxon>Epilachninae</taxon>
        <taxon>Epilachnini</taxon>
        <taxon>Henosepilachna</taxon>
    </lineage>
</organism>
<dbReference type="Pfam" id="PF01395">
    <property type="entry name" value="PBP_GOBP"/>
    <property type="match status" value="1"/>
</dbReference>
<dbReference type="InterPro" id="IPR006170">
    <property type="entry name" value="PBP/GOBP"/>
</dbReference>
<name>A0AAW1VAG5_9CUCU</name>
<dbReference type="AlphaFoldDB" id="A0AAW1VAG5"/>
<keyword evidence="3" id="KW-1185">Reference proteome</keyword>
<dbReference type="GO" id="GO:0005549">
    <property type="term" value="F:odorant binding"/>
    <property type="evidence" value="ECO:0007669"/>
    <property type="project" value="InterPro"/>
</dbReference>
<evidence type="ECO:0000256" key="1">
    <source>
        <dbReference type="SAM" id="SignalP"/>
    </source>
</evidence>
<dbReference type="CDD" id="cd23992">
    <property type="entry name" value="PBP_GOBP"/>
    <property type="match status" value="1"/>
</dbReference>
<dbReference type="SUPFAM" id="SSF47565">
    <property type="entry name" value="Insect pheromone/odorant-binding proteins"/>
    <property type="match status" value="1"/>
</dbReference>